<comment type="subcellular location">
    <subcellularLocation>
        <location evidence="1">Virion</location>
    </subcellularLocation>
</comment>
<evidence type="ECO:0000256" key="1">
    <source>
        <dbReference type="ARBA" id="ARBA00004328"/>
    </source>
</evidence>
<protein>
    <submittedName>
        <fullName evidence="4">Coat protein</fullName>
    </submittedName>
</protein>
<dbReference type="PIRSF" id="PIRSF004075">
    <property type="entry name" value="Coat_protein_tricho/vitivirus"/>
    <property type="match status" value="1"/>
</dbReference>
<dbReference type="EMBL" id="KF700262">
    <property type="protein sequence ID" value="AHM92768.1"/>
    <property type="molecule type" value="Genomic_RNA"/>
</dbReference>
<organism evidence="4">
    <name type="scientific">Prunus virus T</name>
    <dbReference type="NCBI Taxonomy" id="1472425"/>
    <lineage>
        <taxon>Viruses</taxon>
        <taxon>Riboviria</taxon>
        <taxon>Orthornavirae</taxon>
        <taxon>Kitrinoviricota</taxon>
        <taxon>Alsuviricetes</taxon>
        <taxon>Tymovirales</taxon>
        <taxon>Betaflexiviridae</taxon>
        <taxon>Trivirinae</taxon>
        <taxon>Tepovirus</taxon>
        <taxon>Tepovirus tafpruni</taxon>
    </lineage>
</organism>
<name>A0A075DN41_9VIRU</name>
<sequence>MGLTKKERSKMRKEVDVLLITKFKPQVKQGQQFSDAAQAFLKEMVFGNIALKGASEQTEFEDQEVSSGWFVPGLGGRHGQMDLEAEFPGEENRTLREGAYKFKVNFFSLVQSLTVLLRSSGSVFVHNKPFRRMCVAYASEAKAYLEAKKVDGEFTNLVLKMPATCKHAPEVCFDFNEGLDVLRLTDVQAQVMQRLSRRLFATEIKKRESERASEDHVGDQV</sequence>
<reference evidence="4" key="1">
    <citation type="journal article" date="2014" name="Phytopathology">
        <title>Characterization by deep sequencing of Prunus virus T, a novel Tepovirus infecting Prunus species.</title>
        <authorList>
            <person name="Marais A."/>
            <person name="Faure C."/>
            <person name="Mustafayev E."/>
            <person name="Barone M."/>
            <person name="Alioto D."/>
            <person name="Candresse T."/>
        </authorList>
    </citation>
    <scope>NUCLEOTIDE SEQUENCE</scope>
    <source>
        <strain evidence="4">C21</strain>
    </source>
</reference>
<keyword evidence="3" id="KW-0946">Virion</keyword>
<dbReference type="Pfam" id="PF05892">
    <property type="entry name" value="Tricho_coat"/>
    <property type="match status" value="1"/>
</dbReference>
<evidence type="ECO:0000256" key="2">
    <source>
        <dbReference type="ARBA" id="ARBA00022561"/>
    </source>
</evidence>
<evidence type="ECO:0000256" key="3">
    <source>
        <dbReference type="ARBA" id="ARBA00022844"/>
    </source>
</evidence>
<dbReference type="InterPro" id="IPR008879">
    <property type="entry name" value="Coat_protein_tricho/vitivirus"/>
</dbReference>
<dbReference type="GO" id="GO:0019028">
    <property type="term" value="C:viral capsid"/>
    <property type="evidence" value="ECO:0007669"/>
    <property type="project" value="UniProtKB-KW"/>
</dbReference>
<evidence type="ECO:0000313" key="4">
    <source>
        <dbReference type="EMBL" id="AHM92768.1"/>
    </source>
</evidence>
<accession>A0A075DN41</accession>
<keyword evidence="2 4" id="KW-0167">Capsid protein</keyword>
<proteinExistence type="predicted"/>